<reference evidence="10 11" key="1">
    <citation type="submission" date="2019-02" db="EMBL/GenBank/DDBJ databases">
        <title>Genomic Encyclopedia of Type Strains, Phase IV (KMG-IV): sequencing the most valuable type-strain genomes for metagenomic binning, comparative biology and taxonomic classification.</title>
        <authorList>
            <person name="Goeker M."/>
        </authorList>
    </citation>
    <scope>NUCLEOTIDE SEQUENCE [LARGE SCALE GENOMIC DNA]</scope>
    <source>
        <strain evidence="10 11">DSM 23814</strain>
    </source>
</reference>
<accession>A0A4Q7VQY9</accession>
<comment type="similarity">
    <text evidence="1">Belongs to the Fur family.</text>
</comment>
<feature type="binding site" evidence="7">
    <location>
        <position position="169"/>
    </location>
    <ligand>
        <name>Zn(2+)</name>
        <dbReference type="ChEBI" id="CHEBI:29105"/>
    </ligand>
</feature>
<dbReference type="Proteomes" id="UP000293398">
    <property type="component" value="Unassembled WGS sequence"/>
</dbReference>
<keyword evidence="3 7" id="KW-0862">Zinc</keyword>
<comment type="cofactor">
    <cofactor evidence="8">
        <name>Mn(2+)</name>
        <dbReference type="ChEBI" id="CHEBI:29035"/>
    </cofactor>
    <cofactor evidence="8">
        <name>Fe(2+)</name>
        <dbReference type="ChEBI" id="CHEBI:29033"/>
    </cofactor>
    <text evidence="8">Binds 1 Mn(2+) or Fe(2+) ion per subunit.</text>
</comment>
<keyword evidence="4" id="KW-0805">Transcription regulation</keyword>
<dbReference type="Gene3D" id="3.30.1490.190">
    <property type="match status" value="1"/>
</dbReference>
<dbReference type="AlphaFoldDB" id="A0A4Q7VQY9"/>
<comment type="caution">
    <text evidence="10">The sequence shown here is derived from an EMBL/GenBank/DDBJ whole genome shotgun (WGS) entry which is preliminary data.</text>
</comment>
<evidence type="ECO:0000256" key="6">
    <source>
        <dbReference type="ARBA" id="ARBA00023163"/>
    </source>
</evidence>
<dbReference type="GO" id="GO:0045892">
    <property type="term" value="P:negative regulation of DNA-templated transcription"/>
    <property type="evidence" value="ECO:0007669"/>
    <property type="project" value="TreeGrafter"/>
</dbReference>
<dbReference type="InterPro" id="IPR002481">
    <property type="entry name" value="FUR"/>
</dbReference>
<sequence>MIACHMTLRTPPDTAQPEQTHQHGAHGHSVAYQLLEAIRHCEQRGTRLTPIRQHVLTLLLEAGRSLKAYELLEAMKQLYPQAKPPTVYRALDFLVEEGLIHRLDAVNAWTACQDVSGHHHDLLIVCTRCGKVAELSAPLISHQLQDMIHAAGFIQTTSETELRAMCKDCSQKQEETAAAP</sequence>
<name>A0A4Q7VQY9_9BURK</name>
<gene>
    <name evidence="10" type="ORF">EV681_0672</name>
</gene>
<dbReference type="GO" id="GO:0003700">
    <property type="term" value="F:DNA-binding transcription factor activity"/>
    <property type="evidence" value="ECO:0007669"/>
    <property type="project" value="InterPro"/>
</dbReference>
<evidence type="ECO:0000256" key="4">
    <source>
        <dbReference type="ARBA" id="ARBA00023015"/>
    </source>
</evidence>
<keyword evidence="5" id="KW-0238">DNA-binding</keyword>
<evidence type="ECO:0000313" key="11">
    <source>
        <dbReference type="Proteomes" id="UP000293398"/>
    </source>
</evidence>
<evidence type="ECO:0000256" key="1">
    <source>
        <dbReference type="ARBA" id="ARBA00007957"/>
    </source>
</evidence>
<dbReference type="Pfam" id="PF01475">
    <property type="entry name" value="FUR"/>
    <property type="match status" value="1"/>
</dbReference>
<dbReference type="EMBL" id="SHKO01000001">
    <property type="protein sequence ID" value="RZT98891.1"/>
    <property type="molecule type" value="Genomic_DNA"/>
</dbReference>
<keyword evidence="8" id="KW-0408">Iron</keyword>
<keyword evidence="11" id="KW-1185">Reference proteome</keyword>
<evidence type="ECO:0000256" key="3">
    <source>
        <dbReference type="ARBA" id="ARBA00022833"/>
    </source>
</evidence>
<dbReference type="InterPro" id="IPR036388">
    <property type="entry name" value="WH-like_DNA-bd_sf"/>
</dbReference>
<feature type="binding site" evidence="8">
    <location>
        <position position="119"/>
    </location>
    <ligand>
        <name>Fe cation</name>
        <dbReference type="ChEBI" id="CHEBI:24875"/>
    </ligand>
</feature>
<dbReference type="GO" id="GO:0000976">
    <property type="term" value="F:transcription cis-regulatory region binding"/>
    <property type="evidence" value="ECO:0007669"/>
    <property type="project" value="TreeGrafter"/>
</dbReference>
<evidence type="ECO:0000256" key="8">
    <source>
        <dbReference type="PIRSR" id="PIRSR602481-2"/>
    </source>
</evidence>
<protein>
    <submittedName>
        <fullName evidence="10">Fur family zinc uptake transcriptional regulator</fullName>
    </submittedName>
</protein>
<dbReference type="PANTHER" id="PTHR33202:SF6">
    <property type="entry name" value="ZINC UPTAKE REGULATION PROTEIN"/>
    <property type="match status" value="1"/>
</dbReference>
<dbReference type="SUPFAM" id="SSF46785">
    <property type="entry name" value="Winged helix' DNA-binding domain"/>
    <property type="match status" value="1"/>
</dbReference>
<feature type="region of interest" description="Disordered" evidence="9">
    <location>
        <begin position="1"/>
        <end position="26"/>
    </location>
</feature>
<evidence type="ECO:0000256" key="9">
    <source>
        <dbReference type="SAM" id="MobiDB-lite"/>
    </source>
</evidence>
<dbReference type="CDD" id="cd07153">
    <property type="entry name" value="Fur_like"/>
    <property type="match status" value="1"/>
</dbReference>
<evidence type="ECO:0000256" key="2">
    <source>
        <dbReference type="ARBA" id="ARBA00022491"/>
    </source>
</evidence>
<dbReference type="InterPro" id="IPR043135">
    <property type="entry name" value="Fur_C"/>
</dbReference>
<feature type="binding site" evidence="7">
    <location>
        <position position="129"/>
    </location>
    <ligand>
        <name>Zn(2+)</name>
        <dbReference type="ChEBI" id="CHEBI:29105"/>
    </ligand>
</feature>
<feature type="binding site" evidence="7">
    <location>
        <position position="126"/>
    </location>
    <ligand>
        <name>Zn(2+)</name>
        <dbReference type="ChEBI" id="CHEBI:29105"/>
    </ligand>
</feature>
<keyword evidence="6" id="KW-0804">Transcription</keyword>
<keyword evidence="7" id="KW-0479">Metal-binding</keyword>
<dbReference type="Gene3D" id="1.10.10.10">
    <property type="entry name" value="Winged helix-like DNA-binding domain superfamily/Winged helix DNA-binding domain"/>
    <property type="match status" value="1"/>
</dbReference>
<comment type="cofactor">
    <cofactor evidence="7">
        <name>Zn(2+)</name>
        <dbReference type="ChEBI" id="CHEBI:29105"/>
    </cofactor>
    <text evidence="7">Binds 1 zinc ion per subunit.</text>
</comment>
<dbReference type="PANTHER" id="PTHR33202">
    <property type="entry name" value="ZINC UPTAKE REGULATION PROTEIN"/>
    <property type="match status" value="1"/>
</dbReference>
<proteinExistence type="inferred from homology"/>
<evidence type="ECO:0000256" key="5">
    <source>
        <dbReference type="ARBA" id="ARBA00023125"/>
    </source>
</evidence>
<keyword evidence="2" id="KW-0678">Repressor</keyword>
<evidence type="ECO:0000313" key="10">
    <source>
        <dbReference type="EMBL" id="RZT98891.1"/>
    </source>
</evidence>
<dbReference type="GO" id="GO:1900376">
    <property type="term" value="P:regulation of secondary metabolite biosynthetic process"/>
    <property type="evidence" value="ECO:0007669"/>
    <property type="project" value="TreeGrafter"/>
</dbReference>
<feature type="binding site" evidence="8">
    <location>
        <position position="121"/>
    </location>
    <ligand>
        <name>Fe cation</name>
        <dbReference type="ChEBI" id="CHEBI:24875"/>
    </ligand>
</feature>
<feature type="binding site" evidence="7">
    <location>
        <position position="166"/>
    </location>
    <ligand>
        <name>Zn(2+)</name>
        <dbReference type="ChEBI" id="CHEBI:29105"/>
    </ligand>
</feature>
<dbReference type="GO" id="GO:0005829">
    <property type="term" value="C:cytosol"/>
    <property type="evidence" value="ECO:0007669"/>
    <property type="project" value="TreeGrafter"/>
</dbReference>
<organism evidence="10 11">
    <name type="scientific">Advenella incenata</name>
    <dbReference type="NCBI Taxonomy" id="267800"/>
    <lineage>
        <taxon>Bacteria</taxon>
        <taxon>Pseudomonadati</taxon>
        <taxon>Pseudomonadota</taxon>
        <taxon>Betaproteobacteria</taxon>
        <taxon>Burkholderiales</taxon>
        <taxon>Alcaligenaceae</taxon>
    </lineage>
</organism>
<dbReference type="GO" id="GO:0008270">
    <property type="term" value="F:zinc ion binding"/>
    <property type="evidence" value="ECO:0007669"/>
    <property type="project" value="TreeGrafter"/>
</dbReference>
<evidence type="ECO:0000256" key="7">
    <source>
        <dbReference type="PIRSR" id="PIRSR602481-1"/>
    </source>
</evidence>
<dbReference type="InterPro" id="IPR036390">
    <property type="entry name" value="WH_DNA-bd_sf"/>
</dbReference>